<dbReference type="Proteomes" id="UP001634394">
    <property type="component" value="Unassembled WGS sequence"/>
</dbReference>
<feature type="region of interest" description="Disordered" evidence="10">
    <location>
        <begin position="288"/>
        <end position="307"/>
    </location>
</feature>
<dbReference type="PANTHER" id="PTHR10985">
    <property type="entry name" value="BASIC HELIX-LOOP-HELIX TRANSCRIPTION FACTOR, HES-RELATED"/>
    <property type="match status" value="1"/>
</dbReference>
<feature type="domain" description="BHLH" evidence="11">
    <location>
        <begin position="31"/>
        <end position="86"/>
    </location>
</feature>
<evidence type="ECO:0000259" key="11">
    <source>
        <dbReference type="PROSITE" id="PS50888"/>
    </source>
</evidence>
<evidence type="ECO:0000256" key="4">
    <source>
        <dbReference type="ARBA" id="ARBA00022976"/>
    </source>
</evidence>
<feature type="compositionally biased region" description="Low complexity" evidence="10">
    <location>
        <begin position="159"/>
        <end position="176"/>
    </location>
</feature>
<dbReference type="SUPFAM" id="SSF47459">
    <property type="entry name" value="HLH, helix-loop-helix DNA-binding domain"/>
    <property type="match status" value="1"/>
</dbReference>
<gene>
    <name evidence="13" type="ORF">ACJMK2_001373</name>
    <name evidence="14" type="ORF">ACJMK2_001449</name>
</gene>
<evidence type="ECO:0000256" key="6">
    <source>
        <dbReference type="ARBA" id="ARBA00023125"/>
    </source>
</evidence>
<protein>
    <recommendedName>
        <fullName evidence="16">Hairy/enhancer-of-split related with YRPW motif protein 1</fullName>
    </recommendedName>
</protein>
<evidence type="ECO:0000313" key="15">
    <source>
        <dbReference type="Proteomes" id="UP001634394"/>
    </source>
</evidence>
<dbReference type="GO" id="GO:0003677">
    <property type="term" value="F:DNA binding"/>
    <property type="evidence" value="ECO:0007669"/>
    <property type="project" value="UniProtKB-KW"/>
</dbReference>
<evidence type="ECO:0000313" key="14">
    <source>
        <dbReference type="EMBL" id="KAL3889093.1"/>
    </source>
</evidence>
<keyword evidence="7" id="KW-0804">Transcription</keyword>
<feature type="domain" description="Orange" evidence="12">
    <location>
        <begin position="110"/>
        <end position="142"/>
    </location>
</feature>
<evidence type="ECO:0000256" key="2">
    <source>
        <dbReference type="ARBA" id="ARBA00022473"/>
    </source>
</evidence>
<evidence type="ECO:0000256" key="5">
    <source>
        <dbReference type="ARBA" id="ARBA00023015"/>
    </source>
</evidence>
<dbReference type="Pfam" id="PF00010">
    <property type="entry name" value="HLH"/>
    <property type="match status" value="1"/>
</dbReference>
<dbReference type="SMART" id="SM00353">
    <property type="entry name" value="HLH"/>
    <property type="match status" value="1"/>
</dbReference>
<name>A0ABD3XS07_SINWO</name>
<evidence type="ECO:0000256" key="10">
    <source>
        <dbReference type="SAM" id="MobiDB-lite"/>
    </source>
</evidence>
<evidence type="ECO:0000313" key="13">
    <source>
        <dbReference type="EMBL" id="KAL3889014.1"/>
    </source>
</evidence>
<feature type="compositionally biased region" description="Low complexity" evidence="10">
    <location>
        <begin position="192"/>
        <end position="204"/>
    </location>
</feature>
<dbReference type="GO" id="GO:0005634">
    <property type="term" value="C:nucleus"/>
    <property type="evidence" value="ECO:0007669"/>
    <property type="project" value="UniProtKB-SubCell"/>
</dbReference>
<accession>A0ABD3XS07</accession>
<dbReference type="InterPro" id="IPR011598">
    <property type="entry name" value="bHLH_dom"/>
</dbReference>
<evidence type="ECO:0000256" key="9">
    <source>
        <dbReference type="ARBA" id="ARBA00038262"/>
    </source>
</evidence>
<proteinExistence type="inferred from homology"/>
<feature type="region of interest" description="Disordered" evidence="10">
    <location>
        <begin position="1"/>
        <end position="42"/>
    </location>
</feature>
<dbReference type="AlphaFoldDB" id="A0ABD3XS07"/>
<evidence type="ECO:0000256" key="7">
    <source>
        <dbReference type="ARBA" id="ARBA00023163"/>
    </source>
</evidence>
<dbReference type="PROSITE" id="PS50888">
    <property type="entry name" value="BHLH"/>
    <property type="match status" value="1"/>
</dbReference>
<keyword evidence="8" id="KW-0539">Nucleus</keyword>
<dbReference type="Gene3D" id="4.10.280.10">
    <property type="entry name" value="Helix-loop-helix DNA-binding domain"/>
    <property type="match status" value="1"/>
</dbReference>
<dbReference type="Gene3D" id="6.10.250.980">
    <property type="match status" value="1"/>
</dbReference>
<comment type="subcellular location">
    <subcellularLocation>
        <location evidence="1">Nucleus</location>
    </subcellularLocation>
</comment>
<comment type="caution">
    <text evidence="13">The sequence shown here is derived from an EMBL/GenBank/DDBJ whole genome shotgun (WGS) entry which is preliminary data.</text>
</comment>
<evidence type="ECO:0000256" key="1">
    <source>
        <dbReference type="ARBA" id="ARBA00004123"/>
    </source>
</evidence>
<dbReference type="SMART" id="SM00511">
    <property type="entry name" value="ORANGE"/>
    <property type="match status" value="1"/>
</dbReference>
<sequence>MKRSHSESDSDDLFDDQLKSGSPSQSGQTTTRKKRRGIIEKRRRDRINTSLSELRRLVPSAFEKQGSSKLEKAEILQMAVDHLKILHSKGINGYNCTDPHTLATDYRSVGFRECAAEVARYLVTVEGIDLQDPMRLRLLSHLQCYSAQRETASKAPLQNSSWDSSPSHPPISSINPQYNSGSVTSRSAMHPSHSSQSEHALSSHPGHSGLSFVAFTTEPGFNQLDNASSLPSHIRLQTTTNMSGSCHIPSMNKSSSNFMPSLTSQLHSQFPMSLNMNSVMSPTDSYSYGNQTNGGKHNRSLSGPIFF</sequence>
<keyword evidence="4" id="KW-0914">Notch signaling pathway</keyword>
<feature type="compositionally biased region" description="Polar residues" evidence="10">
    <location>
        <begin position="177"/>
        <end position="187"/>
    </location>
</feature>
<dbReference type="GO" id="GO:0007219">
    <property type="term" value="P:Notch signaling pathway"/>
    <property type="evidence" value="ECO:0007669"/>
    <property type="project" value="UniProtKB-KW"/>
</dbReference>
<dbReference type="EMBL" id="JBJQND010000001">
    <property type="protein sequence ID" value="KAL3889093.1"/>
    <property type="molecule type" value="Genomic_DNA"/>
</dbReference>
<keyword evidence="2" id="KW-0217">Developmental protein</keyword>
<evidence type="ECO:0008006" key="16">
    <source>
        <dbReference type="Google" id="ProtNLM"/>
    </source>
</evidence>
<feature type="region of interest" description="Disordered" evidence="10">
    <location>
        <begin position="153"/>
        <end position="205"/>
    </location>
</feature>
<feature type="compositionally biased region" description="Low complexity" evidence="10">
    <location>
        <begin position="20"/>
        <end position="30"/>
    </location>
</feature>
<dbReference type="SUPFAM" id="SSF158457">
    <property type="entry name" value="Orange domain-like"/>
    <property type="match status" value="1"/>
</dbReference>
<comment type="similarity">
    <text evidence="9">Belongs to the HEY family.</text>
</comment>
<dbReference type="PROSITE" id="PS51054">
    <property type="entry name" value="ORANGE"/>
    <property type="match status" value="1"/>
</dbReference>
<evidence type="ECO:0000256" key="3">
    <source>
        <dbReference type="ARBA" id="ARBA00022491"/>
    </source>
</evidence>
<dbReference type="InterPro" id="IPR050370">
    <property type="entry name" value="HES_HEY"/>
</dbReference>
<evidence type="ECO:0000259" key="12">
    <source>
        <dbReference type="PROSITE" id="PS51054"/>
    </source>
</evidence>
<evidence type="ECO:0000256" key="8">
    <source>
        <dbReference type="ARBA" id="ARBA00023242"/>
    </source>
</evidence>
<keyword evidence="15" id="KW-1185">Reference proteome</keyword>
<dbReference type="EMBL" id="JBJQND010000001">
    <property type="protein sequence ID" value="KAL3889014.1"/>
    <property type="molecule type" value="Genomic_DNA"/>
</dbReference>
<dbReference type="InterPro" id="IPR003650">
    <property type="entry name" value="Orange_dom"/>
</dbReference>
<dbReference type="Pfam" id="PF07527">
    <property type="entry name" value="Hairy_orange"/>
    <property type="match status" value="1"/>
</dbReference>
<dbReference type="FunFam" id="4.10.280.10:FF:000012">
    <property type="entry name" value="hairy/enhancer-of-split related with YRPW motif protein 1"/>
    <property type="match status" value="1"/>
</dbReference>
<keyword evidence="5" id="KW-0805">Transcription regulation</keyword>
<keyword evidence="3" id="KW-0678">Repressor</keyword>
<keyword evidence="6" id="KW-0238">DNA-binding</keyword>
<reference evidence="13 15" key="1">
    <citation type="submission" date="2024-11" db="EMBL/GenBank/DDBJ databases">
        <title>Chromosome-level genome assembly of the freshwater bivalve Anodonta woodiana.</title>
        <authorList>
            <person name="Chen X."/>
        </authorList>
    </citation>
    <scope>NUCLEOTIDE SEQUENCE [LARGE SCALE GENOMIC DNA]</scope>
    <source>
        <strain evidence="13">MN2024</strain>
        <tissue evidence="13">Gills</tissue>
    </source>
</reference>
<organism evidence="13 15">
    <name type="scientific">Sinanodonta woodiana</name>
    <name type="common">Chinese pond mussel</name>
    <name type="synonym">Anodonta woodiana</name>
    <dbReference type="NCBI Taxonomy" id="1069815"/>
    <lineage>
        <taxon>Eukaryota</taxon>
        <taxon>Metazoa</taxon>
        <taxon>Spiralia</taxon>
        <taxon>Lophotrochozoa</taxon>
        <taxon>Mollusca</taxon>
        <taxon>Bivalvia</taxon>
        <taxon>Autobranchia</taxon>
        <taxon>Heteroconchia</taxon>
        <taxon>Palaeoheterodonta</taxon>
        <taxon>Unionida</taxon>
        <taxon>Unionoidea</taxon>
        <taxon>Unionidae</taxon>
        <taxon>Unioninae</taxon>
        <taxon>Sinanodonta</taxon>
    </lineage>
</organism>
<dbReference type="InterPro" id="IPR036638">
    <property type="entry name" value="HLH_DNA-bd_sf"/>
</dbReference>
<dbReference type="GO" id="GO:0032502">
    <property type="term" value="P:developmental process"/>
    <property type="evidence" value="ECO:0007669"/>
    <property type="project" value="UniProtKB-ARBA"/>
</dbReference>